<feature type="domain" description="FAD-dependent urate hydroxylase HpyO/Asp monooxygenase CreE-like FAD/NAD(P)-binding" evidence="1">
    <location>
        <begin position="26"/>
        <end position="187"/>
    </location>
</feature>
<organism evidence="2 3">
    <name type="scientific">Gimesia chilikensis</name>
    <dbReference type="NCBI Taxonomy" id="2605989"/>
    <lineage>
        <taxon>Bacteria</taxon>
        <taxon>Pseudomonadati</taxon>
        <taxon>Planctomycetota</taxon>
        <taxon>Planctomycetia</taxon>
        <taxon>Planctomycetales</taxon>
        <taxon>Planctomycetaceae</taxon>
        <taxon>Gimesia</taxon>
    </lineage>
</organism>
<dbReference type="EMBL" id="CP036347">
    <property type="protein sequence ID" value="QDU03905.1"/>
    <property type="molecule type" value="Genomic_DNA"/>
</dbReference>
<dbReference type="PANTHER" id="PTHR40254">
    <property type="entry name" value="BLR0577 PROTEIN"/>
    <property type="match status" value="1"/>
</dbReference>
<evidence type="ECO:0000313" key="3">
    <source>
        <dbReference type="Proteomes" id="UP000320722"/>
    </source>
</evidence>
<dbReference type="RefSeq" id="WP_145041719.1">
    <property type="nucleotide sequence ID" value="NZ_CP036347.1"/>
</dbReference>
<reference evidence="2 3" key="1">
    <citation type="submission" date="2019-02" db="EMBL/GenBank/DDBJ databases">
        <title>Deep-cultivation of Planctomycetes and their phenomic and genomic characterization uncovers novel biology.</title>
        <authorList>
            <person name="Wiegand S."/>
            <person name="Jogler M."/>
            <person name="Boedeker C."/>
            <person name="Pinto D."/>
            <person name="Vollmers J."/>
            <person name="Rivas-Marin E."/>
            <person name="Kohn T."/>
            <person name="Peeters S.H."/>
            <person name="Heuer A."/>
            <person name="Rast P."/>
            <person name="Oberbeckmann S."/>
            <person name="Bunk B."/>
            <person name="Jeske O."/>
            <person name="Meyerdierks A."/>
            <person name="Storesund J.E."/>
            <person name="Kallscheuer N."/>
            <person name="Luecker S."/>
            <person name="Lage O.M."/>
            <person name="Pohl T."/>
            <person name="Merkel B.J."/>
            <person name="Hornburger P."/>
            <person name="Mueller R.-W."/>
            <person name="Bruemmer F."/>
            <person name="Labrenz M."/>
            <person name="Spormann A.M."/>
            <person name="Op den Camp H."/>
            <person name="Overmann J."/>
            <person name="Amann R."/>
            <person name="Jetten M.S.M."/>
            <person name="Mascher T."/>
            <person name="Medema M.H."/>
            <person name="Devos D.P."/>
            <person name="Kaster A.-K."/>
            <person name="Ovreas L."/>
            <person name="Rohde M."/>
            <person name="Galperin M.Y."/>
            <person name="Jogler C."/>
        </authorList>
    </citation>
    <scope>NUCLEOTIDE SEQUENCE [LARGE SCALE GENOMIC DNA]</scope>
    <source>
        <strain evidence="2 3">V6</strain>
    </source>
</reference>
<name>A0A517WF69_9PLAN</name>
<dbReference type="Proteomes" id="UP000320722">
    <property type="component" value="Chromosome"/>
</dbReference>
<evidence type="ECO:0000259" key="1">
    <source>
        <dbReference type="Pfam" id="PF13454"/>
    </source>
</evidence>
<dbReference type="PANTHER" id="PTHR40254:SF1">
    <property type="entry name" value="BLR0577 PROTEIN"/>
    <property type="match status" value="1"/>
</dbReference>
<dbReference type="InterPro" id="IPR036188">
    <property type="entry name" value="FAD/NAD-bd_sf"/>
</dbReference>
<gene>
    <name evidence="2" type="ORF">V6x_36280</name>
</gene>
<accession>A0A517WF69</accession>
<evidence type="ECO:0000313" key="2">
    <source>
        <dbReference type="EMBL" id="QDU03905.1"/>
    </source>
</evidence>
<dbReference type="InterPro" id="IPR038732">
    <property type="entry name" value="HpyO/CreE_NAD-binding"/>
</dbReference>
<dbReference type="Pfam" id="PF13454">
    <property type="entry name" value="NAD_binding_9"/>
    <property type="match status" value="1"/>
</dbReference>
<dbReference type="AlphaFoldDB" id="A0A517WF69"/>
<dbReference type="InterPro" id="IPR052189">
    <property type="entry name" value="L-asp_N-monooxygenase_NS-form"/>
</dbReference>
<sequence length="575" mass="64333">MTLSTHTTHRPARRSLSPSHSPFRIAFVGCGPKGLYGLERLAYQLARTTQQTDVQITIYEPAPFPGAGSVYDPRQPHFLRMNFSAVNINAWPEMVRQDSPQSYPTFVEWLDRQYPTLATPHCFAPRALVGEYLSEAFEQTCERFPDFVTLHQNPAKVMGIRKTASGWHLKTAKEETVFDEVLLAVGHERWKAAPVPNVPAAKVIEQVFPTERMLSLEQVPPRSTVAVRGFALTFIDACLALTEGRGGRFEQHNHRWKYLPSGNEVLEVLPYSRTGHPILAKPDPRHFPACSELNEIWEQGRLRLLKLKQPRSGLHFRDSLWPVILKTAGEALLAQVPDHSIGQGTPIYELDCWFKNWCSRVFTPSDAHEQIKQSWRVATGQTTADEAWALGETFRQLYPALVRRISHGGLAVTSWPDFQLYATEMERLAFGPPAENTGRLLALIDAGIVNLDYLQSDLINGQDQLVLQTGKKQQRVDRLINAVLPAGTHFAQDSLIEQLLSSGWIKRMLGAGGIAIDDAARPIPPEEQTTEGLAIIGRATEGAVLGNDTLSRQLHSCPDLWARSVCDRISQRNAL</sequence>
<protein>
    <recommendedName>
        <fullName evidence="1">FAD-dependent urate hydroxylase HpyO/Asp monooxygenase CreE-like FAD/NAD(P)-binding domain-containing protein</fullName>
    </recommendedName>
</protein>
<dbReference type="SUPFAM" id="SSF51905">
    <property type="entry name" value="FAD/NAD(P)-binding domain"/>
    <property type="match status" value="1"/>
</dbReference>
<proteinExistence type="predicted"/>
<dbReference type="Gene3D" id="3.50.50.60">
    <property type="entry name" value="FAD/NAD(P)-binding domain"/>
    <property type="match status" value="1"/>
</dbReference>